<dbReference type="AlphaFoldDB" id="A0A087TBN9"/>
<feature type="compositionally biased region" description="Polar residues" evidence="1">
    <location>
        <begin position="241"/>
        <end position="250"/>
    </location>
</feature>
<accession>A0A087TBN9</accession>
<feature type="compositionally biased region" description="Basic and acidic residues" evidence="1">
    <location>
        <begin position="336"/>
        <end position="361"/>
    </location>
</feature>
<feature type="compositionally biased region" description="Polar residues" evidence="1">
    <location>
        <begin position="176"/>
        <end position="207"/>
    </location>
</feature>
<protein>
    <submittedName>
        <fullName evidence="2">Uncharacterized protein</fullName>
    </submittedName>
</protein>
<name>A0A087TBN9_STEMI</name>
<dbReference type="OrthoDB" id="6436862at2759"/>
<organism evidence="2 3">
    <name type="scientific">Stegodyphus mimosarum</name>
    <name type="common">African social velvet spider</name>
    <dbReference type="NCBI Taxonomy" id="407821"/>
    <lineage>
        <taxon>Eukaryota</taxon>
        <taxon>Metazoa</taxon>
        <taxon>Ecdysozoa</taxon>
        <taxon>Arthropoda</taxon>
        <taxon>Chelicerata</taxon>
        <taxon>Arachnida</taxon>
        <taxon>Araneae</taxon>
        <taxon>Araneomorphae</taxon>
        <taxon>Entelegynae</taxon>
        <taxon>Eresoidea</taxon>
        <taxon>Eresidae</taxon>
        <taxon>Stegodyphus</taxon>
    </lineage>
</organism>
<proteinExistence type="predicted"/>
<feature type="non-terminal residue" evidence="2">
    <location>
        <position position="598"/>
    </location>
</feature>
<feature type="compositionally biased region" description="Basic and acidic residues" evidence="1">
    <location>
        <begin position="49"/>
        <end position="73"/>
    </location>
</feature>
<evidence type="ECO:0000313" key="2">
    <source>
        <dbReference type="EMBL" id="KFM62528.1"/>
    </source>
</evidence>
<sequence length="598" mass="66768">MDRYKKKPLRFSGLSKQLRSVEINANRNLSRHTRLSLLRGIDADNSEMENSKENTGSEKLDYKRSKKASEVSVKSETKAVSRLEILKKWKEEKLLKKQLEAKLKKPAFKIGKTAEPLNPVFHPLSSTPKFKASSSLKSNMSNINLNNGISQIKSKIPSVPGFKQSASKTGIPKPSKQISQVTPKCKPSLQSSKPIQQVSRLTVNQSSTKHEIKSKLQPKGKIVSQVPVSGLTRGLRKPQSGMAQKQNLKTPKSKTLVENDVEKEVVNAATGNFKTKAESSKSEKAVERTSFAPKDFIFQPLWGLNSFRLSECPTEILKRLNNNAIGSPVKDVETVNENKECLEDNKDSRSSISGKKGDRNKSPVLNENVADSPPENTDPLDSSPHCLPQPEMNACFQNPRKSNKYLTRQSVMSSLETINEQNESAVYKGHGSTTKTSRVEYSEKSHVTPRRSRRISKLLNGSNCLLDEVDISLVDTPEEDNIRPSAPRHTRLTYDFDRLHLEDRLINGVLREQNGSPLTATPSSPSMKTRSQKVSLLFTPESDVLKEENISSPTAMSSFPNTRTRSKKISLLYTPQFNLRKSVRQSVKGDLITFSPCD</sequence>
<keyword evidence="3" id="KW-1185">Reference proteome</keyword>
<feature type="compositionally biased region" description="Basic and acidic residues" evidence="1">
    <location>
        <begin position="437"/>
        <end position="446"/>
    </location>
</feature>
<feature type="region of interest" description="Disordered" evidence="1">
    <location>
        <begin position="232"/>
        <end position="251"/>
    </location>
</feature>
<feature type="region of interest" description="Disordered" evidence="1">
    <location>
        <begin position="336"/>
        <end position="392"/>
    </location>
</feature>
<reference evidence="2 3" key="1">
    <citation type="submission" date="2013-11" db="EMBL/GenBank/DDBJ databases">
        <title>Genome sequencing of Stegodyphus mimosarum.</title>
        <authorList>
            <person name="Bechsgaard J."/>
        </authorList>
    </citation>
    <scope>NUCLEOTIDE SEQUENCE [LARGE SCALE GENOMIC DNA]</scope>
</reference>
<evidence type="ECO:0000256" key="1">
    <source>
        <dbReference type="SAM" id="MobiDB-lite"/>
    </source>
</evidence>
<evidence type="ECO:0000313" key="3">
    <source>
        <dbReference type="Proteomes" id="UP000054359"/>
    </source>
</evidence>
<feature type="region of interest" description="Disordered" evidence="1">
    <location>
        <begin position="427"/>
        <end position="448"/>
    </location>
</feature>
<feature type="region of interest" description="Disordered" evidence="1">
    <location>
        <begin position="39"/>
        <end position="73"/>
    </location>
</feature>
<feature type="region of interest" description="Disordered" evidence="1">
    <location>
        <begin position="160"/>
        <end position="219"/>
    </location>
</feature>
<dbReference type="EMBL" id="KK114477">
    <property type="protein sequence ID" value="KFM62528.1"/>
    <property type="molecule type" value="Genomic_DNA"/>
</dbReference>
<gene>
    <name evidence="2" type="ORF">X975_23081</name>
</gene>
<dbReference type="Proteomes" id="UP000054359">
    <property type="component" value="Unassembled WGS sequence"/>
</dbReference>